<reference evidence="4 5" key="1">
    <citation type="submission" date="2017-05" db="EMBL/GenBank/DDBJ databases">
        <title>Thiocyanate degradation by Thiohalobacter thiocyanaticus FOKN1.</title>
        <authorList>
            <person name="Oshiki M."/>
            <person name="Fukushima T."/>
            <person name="Kawano S."/>
            <person name="Nakagawa J."/>
        </authorList>
    </citation>
    <scope>NUCLEOTIDE SEQUENCE [LARGE SCALE GENOMIC DNA]</scope>
    <source>
        <strain evidence="4 5">FOKN1</strain>
    </source>
</reference>
<evidence type="ECO:0000313" key="4">
    <source>
        <dbReference type="EMBL" id="BAZ93315.1"/>
    </source>
</evidence>
<dbReference type="Proteomes" id="UP000218765">
    <property type="component" value="Chromosome"/>
</dbReference>
<evidence type="ECO:0000256" key="1">
    <source>
        <dbReference type="SAM" id="Phobius"/>
    </source>
</evidence>
<dbReference type="AlphaFoldDB" id="A0A1Z4VP87"/>
<proteinExistence type="predicted"/>
<evidence type="ECO:0000313" key="5">
    <source>
        <dbReference type="Proteomes" id="UP000218765"/>
    </source>
</evidence>
<organism evidence="4 5">
    <name type="scientific">Thiohalobacter thiocyanaticus</name>
    <dbReference type="NCBI Taxonomy" id="585455"/>
    <lineage>
        <taxon>Bacteria</taxon>
        <taxon>Pseudomonadati</taxon>
        <taxon>Pseudomonadota</taxon>
        <taxon>Gammaproteobacteria</taxon>
        <taxon>Thiohalobacterales</taxon>
        <taxon>Thiohalobacteraceae</taxon>
        <taxon>Thiohalobacter</taxon>
    </lineage>
</organism>
<accession>A0A1Z4VP87</accession>
<dbReference type="InterPro" id="IPR025746">
    <property type="entry name" value="PilX_N_dom"/>
</dbReference>
<keyword evidence="1" id="KW-0472">Membrane</keyword>
<evidence type="ECO:0000259" key="2">
    <source>
        <dbReference type="Pfam" id="PF13681"/>
    </source>
</evidence>
<dbReference type="EMBL" id="AP018052">
    <property type="protein sequence ID" value="BAZ93315.1"/>
    <property type="molecule type" value="Genomic_DNA"/>
</dbReference>
<dbReference type="KEGG" id="ttc:FOKN1_0914"/>
<dbReference type="OrthoDB" id="5298746at2"/>
<evidence type="ECO:0000259" key="3">
    <source>
        <dbReference type="Pfam" id="PF14341"/>
    </source>
</evidence>
<gene>
    <name evidence="4" type="ORF">FOKN1_0914</name>
</gene>
<dbReference type="Pfam" id="PF14341">
    <property type="entry name" value="PilX_N"/>
    <property type="match status" value="1"/>
</dbReference>
<sequence length="178" mass="19331">MDTRKTGHHRMTPAIGRRQQGAILAVSLIMLLVMTLIGVTAMQNTIMEQRMAGNTRDINLAFQAAEAALREGEVALEAASLPDFDGTTDGYYKAEDIAIGNPQVWEAPGTVWITYPDSLDGVPTPPEYVLEELMPVKQAGGSLAADEPLPEVSMYRVTSRASGSSSDTQIMLQTTYKR</sequence>
<dbReference type="RefSeq" id="WP_096365164.1">
    <property type="nucleotide sequence ID" value="NZ_AP018052.1"/>
</dbReference>
<keyword evidence="1" id="KW-1133">Transmembrane helix</keyword>
<name>A0A1Z4VP87_9GAMM</name>
<feature type="domain" description="Type 4 fimbrial biogenesis protein PilX N-terminal" evidence="3">
    <location>
        <begin position="20"/>
        <end position="70"/>
    </location>
</feature>
<feature type="transmembrane region" description="Helical" evidence="1">
    <location>
        <begin position="21"/>
        <end position="42"/>
    </location>
</feature>
<keyword evidence="5" id="KW-1185">Reference proteome</keyword>
<keyword evidence="1" id="KW-0812">Transmembrane</keyword>
<dbReference type="Pfam" id="PF13681">
    <property type="entry name" value="PilX"/>
    <property type="match status" value="1"/>
</dbReference>
<protein>
    <submittedName>
        <fullName evidence="4">Type IV pilus assembly protein PilX</fullName>
    </submittedName>
</protein>
<feature type="domain" description="PilX/PilW C-terminal" evidence="2">
    <location>
        <begin position="96"/>
        <end position="177"/>
    </location>
</feature>
<dbReference type="InterPro" id="IPR025205">
    <property type="entry name" value="PilX/PilW_C"/>
</dbReference>